<gene>
    <name evidence="2" type="ORF">BLNAU_5624</name>
</gene>
<dbReference type="EMBL" id="JARBJD010000030">
    <property type="protein sequence ID" value="KAK2959315.1"/>
    <property type="molecule type" value="Genomic_DNA"/>
</dbReference>
<accession>A0ABQ9Y6J4</accession>
<feature type="compositionally biased region" description="Polar residues" evidence="1">
    <location>
        <begin position="125"/>
        <end position="134"/>
    </location>
</feature>
<feature type="region of interest" description="Disordered" evidence="1">
    <location>
        <begin position="1"/>
        <end position="45"/>
    </location>
</feature>
<proteinExistence type="predicted"/>
<evidence type="ECO:0000256" key="1">
    <source>
        <dbReference type="SAM" id="MobiDB-lite"/>
    </source>
</evidence>
<protein>
    <submittedName>
        <fullName evidence="2">Uncharacterized protein</fullName>
    </submittedName>
</protein>
<comment type="caution">
    <text evidence="2">The sequence shown here is derived from an EMBL/GenBank/DDBJ whole genome shotgun (WGS) entry which is preliminary data.</text>
</comment>
<keyword evidence="3" id="KW-1185">Reference proteome</keyword>
<sequence>MKSEKFKPNKTYHIVKEPESVTETALGGHSDKNGRSEATDNSKAWSADEYSVNMDNRGAHVWVNHISNQMISRITELATIMTGISSTDNEHAIVFKIRWLPQSSSEIQSRVKQNHDKAPDAGEASQRSTLNQLK</sequence>
<feature type="compositionally biased region" description="Basic and acidic residues" evidence="1">
    <location>
        <begin position="29"/>
        <end position="40"/>
    </location>
</feature>
<organism evidence="2 3">
    <name type="scientific">Blattamonas nauphoetae</name>
    <dbReference type="NCBI Taxonomy" id="2049346"/>
    <lineage>
        <taxon>Eukaryota</taxon>
        <taxon>Metamonada</taxon>
        <taxon>Preaxostyla</taxon>
        <taxon>Oxymonadida</taxon>
        <taxon>Blattamonas</taxon>
    </lineage>
</organism>
<name>A0ABQ9Y6J4_9EUKA</name>
<dbReference type="Proteomes" id="UP001281761">
    <property type="component" value="Unassembled WGS sequence"/>
</dbReference>
<feature type="region of interest" description="Disordered" evidence="1">
    <location>
        <begin position="105"/>
        <end position="134"/>
    </location>
</feature>
<evidence type="ECO:0000313" key="3">
    <source>
        <dbReference type="Proteomes" id="UP001281761"/>
    </source>
</evidence>
<reference evidence="2 3" key="1">
    <citation type="journal article" date="2022" name="bioRxiv">
        <title>Genomics of Preaxostyla Flagellates Illuminates Evolutionary Transitions and the Path Towards Mitochondrial Loss.</title>
        <authorList>
            <person name="Novak L.V.F."/>
            <person name="Treitli S.C."/>
            <person name="Pyrih J."/>
            <person name="Halakuc P."/>
            <person name="Pipaliya S.V."/>
            <person name="Vacek V."/>
            <person name="Brzon O."/>
            <person name="Soukal P."/>
            <person name="Eme L."/>
            <person name="Dacks J.B."/>
            <person name="Karnkowska A."/>
            <person name="Elias M."/>
            <person name="Hampl V."/>
        </authorList>
    </citation>
    <scope>NUCLEOTIDE SEQUENCE [LARGE SCALE GENOMIC DNA]</scope>
    <source>
        <strain evidence="2">NAU3</strain>
        <tissue evidence="2">Gut</tissue>
    </source>
</reference>
<evidence type="ECO:0000313" key="2">
    <source>
        <dbReference type="EMBL" id="KAK2959315.1"/>
    </source>
</evidence>